<dbReference type="STRING" id="1314773.A0A3N2Q0S3"/>
<dbReference type="Proteomes" id="UP000272025">
    <property type="component" value="Unassembled WGS sequence"/>
</dbReference>
<reference evidence="2 3" key="1">
    <citation type="journal article" date="2018" name="Mol. Ecol.">
        <title>The obligate alkalophilic soda-lake fungus Sodiomyces alkalinus has shifted to a protein diet.</title>
        <authorList>
            <person name="Grum-Grzhimaylo A.A."/>
            <person name="Falkoski D.L."/>
            <person name="van den Heuvel J."/>
            <person name="Valero-Jimenez C.A."/>
            <person name="Min B."/>
            <person name="Choi I.G."/>
            <person name="Lipzen A."/>
            <person name="Daum C.G."/>
            <person name="Aanen D.K."/>
            <person name="Tsang A."/>
            <person name="Henrissat B."/>
            <person name="Bilanenko E.N."/>
            <person name="de Vries R.P."/>
            <person name="van Kan J.A.L."/>
            <person name="Grigoriev I.V."/>
            <person name="Debets A.J.M."/>
        </authorList>
    </citation>
    <scope>NUCLEOTIDE SEQUENCE [LARGE SCALE GENOMIC DNA]</scope>
    <source>
        <strain evidence="2 3">F11</strain>
    </source>
</reference>
<keyword evidence="3" id="KW-1185">Reference proteome</keyword>
<feature type="region of interest" description="Disordered" evidence="1">
    <location>
        <begin position="518"/>
        <end position="537"/>
    </location>
</feature>
<feature type="compositionally biased region" description="Acidic residues" evidence="1">
    <location>
        <begin position="30"/>
        <end position="40"/>
    </location>
</feature>
<evidence type="ECO:0000313" key="3">
    <source>
        <dbReference type="Proteomes" id="UP000272025"/>
    </source>
</evidence>
<dbReference type="OrthoDB" id="5339076at2759"/>
<feature type="region of interest" description="Disordered" evidence="1">
    <location>
        <begin position="1"/>
        <end position="44"/>
    </location>
</feature>
<protein>
    <recommendedName>
        <fullName evidence="4">Glutamic acid-rich protein</fullName>
    </recommendedName>
</protein>
<sequence>MSTTLQVPDGDMSLDLSAPVDGLESHMDDGYIDYSEDEAPESSPIKAASNISSFDANLSAGDAPNFAEQAPGAIFQSTTVIATSEFEVADSTVEPPMNGDAVLAETSALVDDASVPAPSVIEPKREHSQEPVITWDEEQLKSVGPEEEMNVAQNSHPDNEQSESEAPKQPSADSETVDDTYEDDGAGHLSPNDLVDEETQDPESVADASATVLSSQQGDDSQHEIDYEEAAPDHTESEKKQEHDDGLGEVNQLGEDHGSIPDTGDDGGMPVENASDSEGREYGDESMQDFDGTGDGLEIYPAEDQDDDADIQYGESSTGSLHTPEDGEVDMPMITVSWRGADYPLFYHSPGSEGRECFFDDLSLLQCKMEELIASFRRELGNDLSDVDELVFQVDELGLEFAETCRPDEFSEITLGGILQIFDTLVKNKDPEASRPMYCYLLTRPRTAKRWHALIEDAYQGKNIDEVCCSFQPQGHDSGDADSSDEDPGMALMQVDDEIGDDVEDEVEGEVEVVVEGVEDEAEQLDGDDGEVDPSYTLDHGLEQEFDDARSSKGDEVVDEDLEAVGAAETGASEPTDDDVHAATSMPDELASSQAPEANTAEGPLDESREVVELASAYDVSETAHFLNPTDMQTDDVAYDREQQVVSGDDEDTTTVEAVAAGLDNDAASRVSPVSSATATLNGDDEEDFGAGIDLNADLSRDDFHDHPSPSTRETRHDELEEIDWRDYPGQGDDEETLHDTASVTGKRPRSEEDDTLGEEDEQDVKRQRS</sequence>
<feature type="region of interest" description="Disordered" evidence="1">
    <location>
        <begin position="561"/>
        <end position="610"/>
    </location>
</feature>
<feature type="compositionally biased region" description="Acidic residues" evidence="1">
    <location>
        <begin position="175"/>
        <end position="184"/>
    </location>
</feature>
<evidence type="ECO:0000256" key="1">
    <source>
        <dbReference type="SAM" id="MobiDB-lite"/>
    </source>
</evidence>
<feature type="region of interest" description="Disordered" evidence="1">
    <location>
        <begin position="663"/>
        <end position="770"/>
    </location>
</feature>
<dbReference type="RefSeq" id="XP_028468148.1">
    <property type="nucleotide sequence ID" value="XM_028615802.1"/>
</dbReference>
<dbReference type="AlphaFoldDB" id="A0A3N2Q0S3"/>
<evidence type="ECO:0000313" key="2">
    <source>
        <dbReference type="EMBL" id="ROT40342.1"/>
    </source>
</evidence>
<dbReference type="EMBL" id="ML119052">
    <property type="protein sequence ID" value="ROT40342.1"/>
    <property type="molecule type" value="Genomic_DNA"/>
</dbReference>
<feature type="compositionally biased region" description="Acidic residues" evidence="1">
    <location>
        <begin position="301"/>
        <end position="310"/>
    </location>
</feature>
<dbReference type="InterPro" id="IPR018822">
    <property type="entry name" value="UPF0646"/>
</dbReference>
<organism evidence="2 3">
    <name type="scientific">Sodiomyces alkalinus (strain CBS 110278 / VKM F-3762 / F11)</name>
    <name type="common">Alkaliphilic filamentous fungus</name>
    <dbReference type="NCBI Taxonomy" id="1314773"/>
    <lineage>
        <taxon>Eukaryota</taxon>
        <taxon>Fungi</taxon>
        <taxon>Dikarya</taxon>
        <taxon>Ascomycota</taxon>
        <taxon>Pezizomycotina</taxon>
        <taxon>Sordariomycetes</taxon>
        <taxon>Hypocreomycetidae</taxon>
        <taxon>Glomerellales</taxon>
        <taxon>Plectosphaerellaceae</taxon>
        <taxon>Sodiomyces</taxon>
    </lineage>
</organism>
<feature type="compositionally biased region" description="Basic and acidic residues" evidence="1">
    <location>
        <begin position="220"/>
        <end position="246"/>
    </location>
</feature>
<feature type="compositionally biased region" description="Basic and acidic residues" evidence="1">
    <location>
        <begin position="699"/>
        <end position="727"/>
    </location>
</feature>
<accession>A0A3N2Q0S3</accession>
<feature type="region of interest" description="Disordered" evidence="1">
    <location>
        <begin position="145"/>
        <end position="328"/>
    </location>
</feature>
<feature type="compositionally biased region" description="Acidic residues" evidence="1">
    <location>
        <begin position="752"/>
        <end position="763"/>
    </location>
</feature>
<dbReference type="Pfam" id="PF10336">
    <property type="entry name" value="DUF2420"/>
    <property type="match status" value="1"/>
</dbReference>
<dbReference type="GeneID" id="39584279"/>
<proteinExistence type="predicted"/>
<evidence type="ECO:0008006" key="4">
    <source>
        <dbReference type="Google" id="ProtNLM"/>
    </source>
</evidence>
<name>A0A3N2Q0S3_SODAK</name>
<feature type="compositionally biased region" description="Acidic residues" evidence="1">
    <location>
        <begin position="518"/>
        <end position="532"/>
    </location>
</feature>
<gene>
    <name evidence="2" type="ORF">SODALDRAFT_94255</name>
</gene>
<feature type="compositionally biased region" description="Polar residues" evidence="1">
    <location>
        <begin position="672"/>
        <end position="681"/>
    </location>
</feature>